<dbReference type="InterPro" id="IPR052524">
    <property type="entry name" value="MFS_Cyanate_Porter"/>
</dbReference>
<organism evidence="8 9">
    <name type="scientific">Paenibacillus thiaminolyticus</name>
    <name type="common">Bacillus thiaminolyticus</name>
    <dbReference type="NCBI Taxonomy" id="49283"/>
    <lineage>
        <taxon>Bacteria</taxon>
        <taxon>Bacillati</taxon>
        <taxon>Bacillota</taxon>
        <taxon>Bacilli</taxon>
        <taxon>Bacillales</taxon>
        <taxon>Paenibacillaceae</taxon>
        <taxon>Paenibacillus</taxon>
    </lineage>
</organism>
<sequence>MRPALQAEQPVPSNKTLVMLLLGIVLVGANMRAAIASVGPLIGFIRDDTGLSNGAVGWLTTIPLIGFAVLSPFAPSLARRYGTERTLVATLALMTIGIGLRAFDSVPLLFVGTAGVGIGIAVCNVLLPSIVKQNFINRVGFMTGLYSMTMSIFASIAAGISVPLSQGAGWGWRNTLLVWAALSLLGLLIWLPMARSSLARGGGGAKRTGSGKAANVWKSGLAWQITIYMGFQSFNYYVSVAWLPEILLSHGWSPVNAGWMLSVMQLTGIPFNFLVPAMAERLKDQRLVAAAGALIGMAGYAGLLIDNAAIATVAVILMGIGQSICISLALTFIALRARNATQAAALSGMSQSMGYALAALGPICLGALHDVTAAWTWPVIALLGTSSIMVAAGLGAGRNRYID</sequence>
<feature type="transmembrane region" description="Helical" evidence="6">
    <location>
        <begin position="139"/>
        <end position="164"/>
    </location>
</feature>
<dbReference type="Pfam" id="PF07690">
    <property type="entry name" value="MFS_1"/>
    <property type="match status" value="1"/>
</dbReference>
<dbReference type="PANTHER" id="PTHR23523">
    <property type="match status" value="1"/>
</dbReference>
<dbReference type="RefSeq" id="WP_244194071.1">
    <property type="nucleotide sequence ID" value="NZ_CABMNB010000013.1"/>
</dbReference>
<feature type="transmembrane region" description="Helical" evidence="6">
    <location>
        <begin position="311"/>
        <end position="333"/>
    </location>
</feature>
<reference evidence="8 9" key="1">
    <citation type="submission" date="2022-05" db="EMBL/GenBank/DDBJ databases">
        <title>Genome Sequencing of Bee-Associated Microbes.</title>
        <authorList>
            <person name="Dunlap C."/>
        </authorList>
    </citation>
    <scope>NUCLEOTIDE SEQUENCE [LARGE SCALE GENOMIC DNA]</scope>
    <source>
        <strain evidence="8 9">NRRL B-14613</strain>
    </source>
</reference>
<dbReference type="EMBL" id="JAMDMM010000048">
    <property type="protein sequence ID" value="MCY9610052.1"/>
    <property type="molecule type" value="Genomic_DNA"/>
</dbReference>
<evidence type="ECO:0000313" key="8">
    <source>
        <dbReference type="EMBL" id="MCY9610052.1"/>
    </source>
</evidence>
<comment type="subcellular location">
    <subcellularLocation>
        <location evidence="1">Cell membrane</location>
        <topology evidence="1">Multi-pass membrane protein</topology>
    </subcellularLocation>
</comment>
<keyword evidence="2" id="KW-0813">Transport</keyword>
<dbReference type="SUPFAM" id="SSF103473">
    <property type="entry name" value="MFS general substrate transporter"/>
    <property type="match status" value="1"/>
</dbReference>
<evidence type="ECO:0000313" key="9">
    <source>
        <dbReference type="Proteomes" id="UP001209276"/>
    </source>
</evidence>
<dbReference type="PANTHER" id="PTHR23523:SF2">
    <property type="entry name" value="2-NITROIMIDAZOLE TRANSPORTER"/>
    <property type="match status" value="1"/>
</dbReference>
<evidence type="ECO:0000259" key="7">
    <source>
        <dbReference type="PROSITE" id="PS50850"/>
    </source>
</evidence>
<feature type="transmembrane region" description="Helical" evidence="6">
    <location>
        <begin position="375"/>
        <end position="397"/>
    </location>
</feature>
<comment type="caution">
    <text evidence="8">The sequence shown here is derived from an EMBL/GenBank/DDBJ whole genome shotgun (WGS) entry which is preliminary data.</text>
</comment>
<feature type="transmembrane region" description="Helical" evidence="6">
    <location>
        <begin position="55"/>
        <end position="74"/>
    </location>
</feature>
<name>A0ABT4G1W3_PANTH</name>
<evidence type="ECO:0000256" key="6">
    <source>
        <dbReference type="SAM" id="Phobius"/>
    </source>
</evidence>
<feature type="transmembrane region" description="Helical" evidence="6">
    <location>
        <begin position="287"/>
        <end position="305"/>
    </location>
</feature>
<feature type="transmembrane region" description="Helical" evidence="6">
    <location>
        <begin position="86"/>
        <end position="103"/>
    </location>
</feature>
<protein>
    <submittedName>
        <fullName evidence="8">MFS transporter</fullName>
    </submittedName>
</protein>
<keyword evidence="4 6" id="KW-1133">Transmembrane helix</keyword>
<dbReference type="Gene3D" id="1.20.1250.20">
    <property type="entry name" value="MFS general substrate transporter like domains"/>
    <property type="match status" value="2"/>
</dbReference>
<feature type="transmembrane region" description="Helical" evidence="6">
    <location>
        <begin position="257"/>
        <end position="275"/>
    </location>
</feature>
<evidence type="ECO:0000256" key="1">
    <source>
        <dbReference type="ARBA" id="ARBA00004651"/>
    </source>
</evidence>
<proteinExistence type="predicted"/>
<feature type="transmembrane region" description="Helical" evidence="6">
    <location>
        <begin position="176"/>
        <end position="194"/>
    </location>
</feature>
<accession>A0ABT4G1W3</accession>
<dbReference type="GeneID" id="76997774"/>
<dbReference type="InterPro" id="IPR020846">
    <property type="entry name" value="MFS_dom"/>
</dbReference>
<feature type="domain" description="Major facilitator superfamily (MFS) profile" evidence="7">
    <location>
        <begin position="16"/>
        <end position="403"/>
    </location>
</feature>
<evidence type="ECO:0000256" key="5">
    <source>
        <dbReference type="ARBA" id="ARBA00023136"/>
    </source>
</evidence>
<evidence type="ECO:0000256" key="3">
    <source>
        <dbReference type="ARBA" id="ARBA00022692"/>
    </source>
</evidence>
<keyword evidence="5 6" id="KW-0472">Membrane</keyword>
<gene>
    <name evidence="8" type="ORF">M5W83_23120</name>
</gene>
<keyword evidence="3 6" id="KW-0812">Transmembrane</keyword>
<dbReference type="CDD" id="cd17339">
    <property type="entry name" value="MFS_NIMT_CynX_like"/>
    <property type="match status" value="1"/>
</dbReference>
<dbReference type="InterPro" id="IPR036259">
    <property type="entry name" value="MFS_trans_sf"/>
</dbReference>
<dbReference type="Proteomes" id="UP001209276">
    <property type="component" value="Unassembled WGS sequence"/>
</dbReference>
<evidence type="ECO:0000256" key="4">
    <source>
        <dbReference type="ARBA" id="ARBA00022989"/>
    </source>
</evidence>
<feature type="transmembrane region" description="Helical" evidence="6">
    <location>
        <begin position="353"/>
        <end position="369"/>
    </location>
</feature>
<dbReference type="PROSITE" id="PS50850">
    <property type="entry name" value="MFS"/>
    <property type="match status" value="1"/>
</dbReference>
<evidence type="ECO:0000256" key="2">
    <source>
        <dbReference type="ARBA" id="ARBA00022448"/>
    </source>
</evidence>
<dbReference type="InterPro" id="IPR011701">
    <property type="entry name" value="MFS"/>
</dbReference>
<feature type="transmembrane region" description="Helical" evidence="6">
    <location>
        <begin position="215"/>
        <end position="237"/>
    </location>
</feature>
<keyword evidence="9" id="KW-1185">Reference proteome</keyword>
<feature type="transmembrane region" description="Helical" evidence="6">
    <location>
        <begin position="109"/>
        <end position="127"/>
    </location>
</feature>